<gene>
    <name evidence="6" type="ORF">ALAG00032_LOCUS6056</name>
</gene>
<dbReference type="EMBL" id="HBIJ01008577">
    <property type="protein sequence ID" value="CAE0365314.1"/>
    <property type="molecule type" value="Transcribed_RNA"/>
</dbReference>
<dbReference type="GO" id="GO:0019441">
    <property type="term" value="P:L-tryptophan catabolic process to kynurenine"/>
    <property type="evidence" value="ECO:0007669"/>
    <property type="project" value="InterPro"/>
</dbReference>
<dbReference type="Gene3D" id="1.20.58.480">
    <property type="match status" value="1"/>
</dbReference>
<dbReference type="InterPro" id="IPR037217">
    <property type="entry name" value="Trp/Indoleamine_2_3_dOase-like"/>
</dbReference>
<dbReference type="GO" id="GO:0020037">
    <property type="term" value="F:heme binding"/>
    <property type="evidence" value="ECO:0007669"/>
    <property type="project" value="InterPro"/>
</dbReference>
<keyword evidence="3 4" id="KW-0408">Iron</keyword>
<dbReference type="SUPFAM" id="SSF140959">
    <property type="entry name" value="Indolic compounds 2,3-dioxygenase-like"/>
    <property type="match status" value="1"/>
</dbReference>
<evidence type="ECO:0000313" key="6">
    <source>
        <dbReference type="EMBL" id="CAE0365314.1"/>
    </source>
</evidence>
<evidence type="ECO:0000256" key="2">
    <source>
        <dbReference type="ARBA" id="ARBA00022723"/>
    </source>
</evidence>
<dbReference type="Pfam" id="PF01231">
    <property type="entry name" value="IDO"/>
    <property type="match status" value="1"/>
</dbReference>
<evidence type="ECO:0000256" key="4">
    <source>
        <dbReference type="PIRSR" id="PIRSR600898-1"/>
    </source>
</evidence>
<dbReference type="InterPro" id="IPR000898">
    <property type="entry name" value="Indolamine_dOase"/>
</dbReference>
<dbReference type="GO" id="GO:0034354">
    <property type="term" value="P:'de novo' NAD+ biosynthetic process from L-tryptophan"/>
    <property type="evidence" value="ECO:0007669"/>
    <property type="project" value="TreeGrafter"/>
</dbReference>
<feature type="binding site" description="proximal binding residue" evidence="4">
    <location>
        <position position="407"/>
    </location>
    <ligand>
        <name>heme b</name>
        <dbReference type="ChEBI" id="CHEBI:60344"/>
    </ligand>
    <ligandPart>
        <name>Fe</name>
        <dbReference type="ChEBI" id="CHEBI:18248"/>
    </ligandPart>
</feature>
<comment type="similarity">
    <text evidence="1">Belongs to the indoleamine 2,3-dioxygenase family.</text>
</comment>
<feature type="transmembrane region" description="Helical" evidence="5">
    <location>
        <begin position="29"/>
        <end position="46"/>
    </location>
</feature>
<evidence type="ECO:0000256" key="3">
    <source>
        <dbReference type="ARBA" id="ARBA00023004"/>
    </source>
</evidence>
<dbReference type="GO" id="GO:0005737">
    <property type="term" value="C:cytoplasm"/>
    <property type="evidence" value="ECO:0007669"/>
    <property type="project" value="TreeGrafter"/>
</dbReference>
<protein>
    <submittedName>
        <fullName evidence="6">Uncharacterized protein</fullName>
    </submittedName>
</protein>
<name>A0A7S3JWH7_9STRA</name>
<keyword evidence="5" id="KW-1133">Transmembrane helix</keyword>
<accession>A0A7S3JWH7</accession>
<dbReference type="GO" id="GO:0046872">
    <property type="term" value="F:metal ion binding"/>
    <property type="evidence" value="ECO:0007669"/>
    <property type="project" value="UniProtKB-KW"/>
</dbReference>
<keyword evidence="5" id="KW-0472">Membrane</keyword>
<keyword evidence="5" id="KW-0812">Transmembrane</keyword>
<reference evidence="6" key="1">
    <citation type="submission" date="2021-01" db="EMBL/GenBank/DDBJ databases">
        <authorList>
            <person name="Corre E."/>
            <person name="Pelletier E."/>
            <person name="Niang G."/>
            <person name="Scheremetjew M."/>
            <person name="Finn R."/>
            <person name="Kale V."/>
            <person name="Holt S."/>
            <person name="Cochrane G."/>
            <person name="Meng A."/>
            <person name="Brown T."/>
            <person name="Cohen L."/>
        </authorList>
    </citation>
    <scope>NUCLEOTIDE SEQUENCE</scope>
    <source>
        <strain evidence="6">CCMP1510</strain>
    </source>
</reference>
<sequence>MSKIVNTSVLLLILGAIQCVFLVLGESWLHAGVTLLLCVIGLVLIQERRQSAATERQRQKYYLHRRRFELDAEYGFCCQATKLPAEYEPWERLARELAQLNRNGALMGYIKSEPFIRTISMIKKSFPDYQQRQNALHRAYIILSMVVQSLVHGDKANWELAEEGGVNRSVKSVEIPPSIAEPYLALCKELDLPPGSITAAATDLWNWGQFVCSMTGTQTEFAFHTIARKILLRATPELPALLDLPDQANAQNYSVVVATLNSLIKMLIDQREIFANEYSHIDPDIFYYLYRPLLAGTTAEDPMRLRLSDGSLLSVHAKGPSAGQSTLFLLLDACLLDNYSKQGAEDSLHHTFQREMLAYMPPAHRALVLDFCPRIQQAIQRCAHLSISVRNARLEARQRLADFRRFHLTIATRFLRTRGASTGTGGSDFVPMLKDAIQRSSTY</sequence>
<dbReference type="AlphaFoldDB" id="A0A7S3JWH7"/>
<keyword evidence="4" id="KW-0349">Heme</keyword>
<dbReference type="PANTHER" id="PTHR28657">
    <property type="entry name" value="INDOLEAMINE 2,3-DIOXYGENASE"/>
    <property type="match status" value="1"/>
</dbReference>
<evidence type="ECO:0000256" key="1">
    <source>
        <dbReference type="ARBA" id="ARBA00007119"/>
    </source>
</evidence>
<dbReference type="PANTHER" id="PTHR28657:SF5">
    <property type="entry name" value="INDOLEAMINE 2,3-DIOXYGENASE"/>
    <property type="match status" value="1"/>
</dbReference>
<keyword evidence="2 4" id="KW-0479">Metal-binding</keyword>
<dbReference type="GO" id="GO:0033754">
    <property type="term" value="F:indoleamine 2,3-dioxygenase activity"/>
    <property type="evidence" value="ECO:0007669"/>
    <property type="project" value="TreeGrafter"/>
</dbReference>
<organism evidence="6">
    <name type="scientific">Aureoumbra lagunensis</name>
    <dbReference type="NCBI Taxonomy" id="44058"/>
    <lineage>
        <taxon>Eukaryota</taxon>
        <taxon>Sar</taxon>
        <taxon>Stramenopiles</taxon>
        <taxon>Ochrophyta</taxon>
        <taxon>Pelagophyceae</taxon>
        <taxon>Pelagomonadales</taxon>
        <taxon>Aureoumbra</taxon>
    </lineage>
</organism>
<evidence type="ECO:0000256" key="5">
    <source>
        <dbReference type="SAM" id="Phobius"/>
    </source>
</evidence>
<proteinExistence type="inferred from homology"/>